<accession>A7ITA7</accession>
<proteinExistence type="predicted"/>
<dbReference type="EMBL" id="DQ491001">
    <property type="protein sequence ID" value="ABT13581.1"/>
    <property type="molecule type" value="Genomic_DNA"/>
</dbReference>
<organismHost>
    <name type="scientific">Paramecium bursaria</name>
    <dbReference type="NCBI Taxonomy" id="74790"/>
</organismHost>
<evidence type="ECO:0000313" key="1">
    <source>
        <dbReference type="EMBL" id="ABT13581.1"/>
    </source>
</evidence>
<gene>
    <name evidence="1" type="primary">m027L</name>
    <name evidence="1" type="ORF">MT325_m027L</name>
</gene>
<organism evidence="1 2">
    <name type="scientific">Paramecium bursaria Chlorella virus MT325</name>
    <name type="common">PBCV-MT325</name>
    <dbReference type="NCBI Taxonomy" id="346932"/>
    <lineage>
        <taxon>Viruses</taxon>
        <taxon>Varidnaviria</taxon>
        <taxon>Bamfordvirae</taxon>
        <taxon>Nucleocytoviricota</taxon>
        <taxon>Megaviricetes</taxon>
        <taxon>Algavirales</taxon>
        <taxon>Phycodnaviridae</taxon>
        <taxon>Chlorovirus</taxon>
        <taxon>Chlorovirus conductrix</taxon>
        <taxon>Paramecium bursaria Chlorella virus A1</taxon>
    </lineage>
</organism>
<sequence length="79" mass="8882">MQSSSTRRAAVSSTPTTLLRHWRMELSLARQSMFMTTKRVCSSPTALTSQWKSGWRTGTRTWQGWSTSPMSSCLPTLPS</sequence>
<protein>
    <submittedName>
        <fullName evidence="1">Uncharacterized protein m027L</fullName>
    </submittedName>
</protein>
<reference evidence="1 2" key="1">
    <citation type="journal article" date="2007" name="Virology">
        <title>Sequence and annotation of the 314-kb MT325 and the 321-kb FR483 viruses that infect Chlorella Pbi.</title>
        <authorList>
            <person name="Fitzgerald L.A."/>
            <person name="Graves M.V."/>
            <person name="Li X."/>
            <person name="Feldblyum T."/>
            <person name="Hartigan J."/>
            <person name="Van Etten J.L."/>
        </authorList>
    </citation>
    <scope>NUCLEOTIDE SEQUENCE [LARGE SCALE GENOMIC DNA]</scope>
    <source>
        <strain evidence="1 2">MT325</strain>
    </source>
</reference>
<name>A7ITA7_PBCVM</name>
<dbReference type="Proteomes" id="UP000246715">
    <property type="component" value="Segment"/>
</dbReference>
<evidence type="ECO:0000313" key="2">
    <source>
        <dbReference type="Proteomes" id="UP000246715"/>
    </source>
</evidence>